<dbReference type="RefSeq" id="WP_313977356.1">
    <property type="nucleotide sequence ID" value="NZ_JASJOS010000003.1"/>
</dbReference>
<dbReference type="PROSITE" id="PS51257">
    <property type="entry name" value="PROKAR_LIPOPROTEIN"/>
    <property type="match status" value="1"/>
</dbReference>
<name>A0AAE3QNB0_9BACT</name>
<feature type="chain" id="PRO_5042175162" evidence="1">
    <location>
        <begin position="21"/>
        <end position="704"/>
    </location>
</feature>
<evidence type="ECO:0000256" key="1">
    <source>
        <dbReference type="SAM" id="SignalP"/>
    </source>
</evidence>
<organism evidence="2 3">
    <name type="scientific">Xanthocytophaga flava</name>
    <dbReference type="NCBI Taxonomy" id="3048013"/>
    <lineage>
        <taxon>Bacteria</taxon>
        <taxon>Pseudomonadati</taxon>
        <taxon>Bacteroidota</taxon>
        <taxon>Cytophagia</taxon>
        <taxon>Cytophagales</taxon>
        <taxon>Rhodocytophagaceae</taxon>
        <taxon>Xanthocytophaga</taxon>
    </lineage>
</organism>
<accession>A0AAE3QNB0</accession>
<evidence type="ECO:0000313" key="3">
    <source>
        <dbReference type="Proteomes" id="UP001241110"/>
    </source>
</evidence>
<reference evidence="2" key="1">
    <citation type="submission" date="2023-05" db="EMBL/GenBank/DDBJ databases">
        <authorList>
            <person name="Zhang X."/>
        </authorList>
    </citation>
    <scope>NUCLEOTIDE SEQUENCE</scope>
    <source>
        <strain evidence="2">YF14B1</strain>
    </source>
</reference>
<evidence type="ECO:0000313" key="2">
    <source>
        <dbReference type="EMBL" id="MDJ1480575.1"/>
    </source>
</evidence>
<sequence length="704" mass="78343">MQKIVLFYSVAFFSCLLSMAQVVNPANKKFNVYKIDVNPNATKEGIRGIAVLFSCEFLISDAEYNGMKDKQGKVRMTFYAGIRDASNEPVYQAYDFPGYKKSSNYVGVHFADEIVLMPQNKAQGLRSTGIELFIPFTSTALPEGANNVTFALNAYNEKAGRFENIHTQKVAINKPATYAVTLQPQQIAVIDKAGKRYEVGQLEQDIFALPGSKKEAKDITAFANVDLKDELQFTYCEGDVIRLKLQKSIETGLIRLNKTRVLRTKDGKPLPSFDNVAGITGEWTFDTKAVKTTSLKNNGVEIVLGIEKYKIPAVQLSAFKVNPFSTHEGVTGTSITFDYKATVGSNLPPLTAWLTYQPRNTEEIVNIHNGKVISGQAKLDSTGLLTLSKSATTGKMEVFYPAYQILLQDPNVRQQPSKQFSLQIHLANNPYVIARKEAKTDLTIQTVREAVLPTLLKLKDTLVAGVNGVTLSLPYTLPKIYFDTKEQKSLEIMDGGKENKVTELFRKITVLNEDVKRINPTSKTAVTYQISKPQSAVKVFLPYTSLNKVEEKPLPFRVSLNITDGTNKVTAGESIASIQYQIDRSKLRFVSVGIANIKLKEANTGDIAWRIRSKDKILYESKLIPADKLIENLYTDAFYIHEDDKLVVEMLKGKNAETLKVAVSWEKPVKNLTSGEQITLEPSKLPNNTDDGDTKSLTITYTAQ</sequence>
<dbReference type="EMBL" id="JASJOS010000003">
    <property type="protein sequence ID" value="MDJ1480575.1"/>
    <property type="molecule type" value="Genomic_DNA"/>
</dbReference>
<feature type="signal peptide" evidence="1">
    <location>
        <begin position="1"/>
        <end position="20"/>
    </location>
</feature>
<comment type="caution">
    <text evidence="2">The sequence shown here is derived from an EMBL/GenBank/DDBJ whole genome shotgun (WGS) entry which is preliminary data.</text>
</comment>
<keyword evidence="1" id="KW-0732">Signal</keyword>
<protein>
    <submittedName>
        <fullName evidence="2">Uncharacterized protein</fullName>
    </submittedName>
</protein>
<dbReference type="AlphaFoldDB" id="A0AAE3QNB0"/>
<dbReference type="Proteomes" id="UP001241110">
    <property type="component" value="Unassembled WGS sequence"/>
</dbReference>
<gene>
    <name evidence="2" type="ORF">QNI16_08770</name>
</gene>
<proteinExistence type="predicted"/>